<evidence type="ECO:0000256" key="6">
    <source>
        <dbReference type="ARBA" id="ARBA00023136"/>
    </source>
</evidence>
<keyword evidence="4 11" id="KW-0732">Signal</keyword>
<dbReference type="Pfam" id="PF14380">
    <property type="entry name" value="WAK_assoc"/>
    <property type="match status" value="1"/>
</dbReference>
<keyword evidence="3" id="KW-0812">Transmembrane</keyword>
<evidence type="ECO:0000256" key="4">
    <source>
        <dbReference type="ARBA" id="ARBA00022729"/>
    </source>
</evidence>
<evidence type="ECO:0000313" key="13">
    <source>
        <dbReference type="EnsemblPlants" id="Bo2g055190.1"/>
    </source>
</evidence>
<keyword evidence="10" id="KW-0245">EGF-like domain</keyword>
<evidence type="ECO:0000256" key="11">
    <source>
        <dbReference type="SAM" id="SignalP"/>
    </source>
</evidence>
<dbReference type="EC" id="2.7.11.1" evidence="2"/>
<accession>A0A0D3ANG4</accession>
<feature type="signal peptide" evidence="11">
    <location>
        <begin position="1"/>
        <end position="22"/>
    </location>
</feature>
<evidence type="ECO:0000256" key="2">
    <source>
        <dbReference type="ARBA" id="ARBA00012513"/>
    </source>
</evidence>
<protein>
    <recommendedName>
        <fullName evidence="2">non-specific serine/threonine protein kinase</fullName>
        <ecNumber evidence="2">2.7.11.1</ecNumber>
    </recommendedName>
</protein>
<dbReference type="Proteomes" id="UP000032141">
    <property type="component" value="Chromosome C2"/>
</dbReference>
<feature type="domain" description="EGF-like" evidence="12">
    <location>
        <begin position="213"/>
        <end position="250"/>
    </location>
</feature>
<name>A0A0D3ANG4_BRAOL</name>
<dbReference type="EnsemblPlants" id="Bo2g055190.1">
    <property type="protein sequence ID" value="Bo2g055190.1"/>
    <property type="gene ID" value="Bo2g055190"/>
</dbReference>
<keyword evidence="6" id="KW-0472">Membrane</keyword>
<evidence type="ECO:0000256" key="1">
    <source>
        <dbReference type="ARBA" id="ARBA00004479"/>
    </source>
</evidence>
<keyword evidence="14" id="KW-1185">Reference proteome</keyword>
<dbReference type="STRING" id="109376.A0A0D3ANG4"/>
<reference evidence="13" key="2">
    <citation type="submission" date="2015-03" db="UniProtKB">
        <authorList>
            <consortium name="EnsemblPlants"/>
        </authorList>
    </citation>
    <scope>IDENTIFICATION</scope>
</reference>
<comment type="catalytic activity">
    <reaction evidence="8">
        <text>L-threonyl-[protein] + ATP = O-phospho-L-threonyl-[protein] + ADP + H(+)</text>
        <dbReference type="Rhea" id="RHEA:46608"/>
        <dbReference type="Rhea" id="RHEA-COMP:11060"/>
        <dbReference type="Rhea" id="RHEA-COMP:11605"/>
        <dbReference type="ChEBI" id="CHEBI:15378"/>
        <dbReference type="ChEBI" id="CHEBI:30013"/>
        <dbReference type="ChEBI" id="CHEBI:30616"/>
        <dbReference type="ChEBI" id="CHEBI:61977"/>
        <dbReference type="ChEBI" id="CHEBI:456216"/>
        <dbReference type="EC" id="2.7.11.1"/>
    </reaction>
</comment>
<comment type="subcellular location">
    <subcellularLocation>
        <location evidence="1">Membrane</location>
        <topology evidence="1">Single-pass type I membrane protein</topology>
    </subcellularLocation>
</comment>
<dbReference type="OMA" id="HCANATH"/>
<reference evidence="13 14" key="1">
    <citation type="journal article" date="2014" name="Genome Biol.">
        <title>Transcriptome and methylome profiling reveals relics of genome dominance in the mesopolyploid Brassica oleracea.</title>
        <authorList>
            <person name="Parkin I.A."/>
            <person name="Koh C."/>
            <person name="Tang H."/>
            <person name="Robinson S.J."/>
            <person name="Kagale S."/>
            <person name="Clarke W.E."/>
            <person name="Town C.D."/>
            <person name="Nixon J."/>
            <person name="Krishnakumar V."/>
            <person name="Bidwell S.L."/>
            <person name="Denoeud F."/>
            <person name="Belcram H."/>
            <person name="Links M.G."/>
            <person name="Just J."/>
            <person name="Clarke C."/>
            <person name="Bender T."/>
            <person name="Huebert T."/>
            <person name="Mason A.S."/>
            <person name="Pires J.C."/>
            <person name="Barker G."/>
            <person name="Moore J."/>
            <person name="Walley P.G."/>
            <person name="Manoli S."/>
            <person name="Batley J."/>
            <person name="Edwards D."/>
            <person name="Nelson M.N."/>
            <person name="Wang X."/>
            <person name="Paterson A.H."/>
            <person name="King G."/>
            <person name="Bancroft I."/>
            <person name="Chalhoub B."/>
            <person name="Sharpe A.G."/>
        </authorList>
    </citation>
    <scope>NUCLEOTIDE SEQUENCE</scope>
    <source>
        <strain evidence="13 14">cv. TO1000</strain>
    </source>
</reference>
<dbReference type="InterPro" id="IPR000742">
    <property type="entry name" value="EGF"/>
</dbReference>
<dbReference type="HOGENOM" id="CLU_000288_38_2_1"/>
<proteinExistence type="predicted"/>
<organism evidence="13 14">
    <name type="scientific">Brassica oleracea var. oleracea</name>
    <dbReference type="NCBI Taxonomy" id="109376"/>
    <lineage>
        <taxon>Eukaryota</taxon>
        <taxon>Viridiplantae</taxon>
        <taxon>Streptophyta</taxon>
        <taxon>Embryophyta</taxon>
        <taxon>Tracheophyta</taxon>
        <taxon>Spermatophyta</taxon>
        <taxon>Magnoliopsida</taxon>
        <taxon>eudicotyledons</taxon>
        <taxon>Gunneridae</taxon>
        <taxon>Pentapetalae</taxon>
        <taxon>rosids</taxon>
        <taxon>malvids</taxon>
        <taxon>Brassicales</taxon>
        <taxon>Brassicaceae</taxon>
        <taxon>Brassiceae</taxon>
        <taxon>Brassica</taxon>
    </lineage>
</organism>
<dbReference type="GO" id="GO:0004674">
    <property type="term" value="F:protein serine/threonine kinase activity"/>
    <property type="evidence" value="ECO:0007669"/>
    <property type="project" value="UniProtKB-KW"/>
</dbReference>
<comment type="caution">
    <text evidence="10">Lacks conserved residue(s) required for the propagation of feature annotation.</text>
</comment>
<keyword evidence="5" id="KW-1133">Transmembrane helix</keyword>
<dbReference type="InterPro" id="IPR025287">
    <property type="entry name" value="WAK_GUB"/>
</dbReference>
<keyword evidence="10" id="KW-1015">Disulfide bond</keyword>
<evidence type="ECO:0000256" key="5">
    <source>
        <dbReference type="ARBA" id="ARBA00022989"/>
    </source>
</evidence>
<dbReference type="PANTHER" id="PTHR33138">
    <property type="entry name" value="OS01G0690200 PROTEIN"/>
    <property type="match status" value="1"/>
</dbReference>
<comment type="catalytic activity">
    <reaction evidence="9">
        <text>L-seryl-[protein] + ATP = O-phospho-L-seryl-[protein] + ADP + H(+)</text>
        <dbReference type="Rhea" id="RHEA:17989"/>
        <dbReference type="Rhea" id="RHEA-COMP:9863"/>
        <dbReference type="Rhea" id="RHEA-COMP:11604"/>
        <dbReference type="ChEBI" id="CHEBI:15378"/>
        <dbReference type="ChEBI" id="CHEBI:29999"/>
        <dbReference type="ChEBI" id="CHEBI:30616"/>
        <dbReference type="ChEBI" id="CHEBI:83421"/>
        <dbReference type="ChEBI" id="CHEBI:456216"/>
        <dbReference type="EC" id="2.7.11.1"/>
    </reaction>
</comment>
<evidence type="ECO:0000256" key="8">
    <source>
        <dbReference type="ARBA" id="ARBA00047899"/>
    </source>
</evidence>
<sequence>MSPPLLITFVVFSVASFRSCFSADQQYEMCLSPLRCGSEPSVLFPNITYPFWGSSIGKPSFCGQKEFELSCKDNQNLSLEIENFTFRVVAVKLENKTITVADESLFDGGCPQIFNFTGAMQFTFNHNTEAVDLFNCSSNNPVTTSSKISCQLSSKSPITYHVFGSTNPPQSCTMVGAIPMLASAKNVLHQSNDSDQALKMALEKGFELRYTIDDKTCRDCANSGGICSSEAGSGTFRCLCADGPHKSSCQDVQGLSLIV</sequence>
<evidence type="ECO:0000256" key="10">
    <source>
        <dbReference type="PROSITE-ProRule" id="PRU00076"/>
    </source>
</evidence>
<keyword evidence="7" id="KW-0325">Glycoprotein</keyword>
<evidence type="ECO:0000256" key="9">
    <source>
        <dbReference type="ARBA" id="ARBA00048679"/>
    </source>
</evidence>
<dbReference type="AlphaFoldDB" id="A0A0D3ANG4"/>
<evidence type="ECO:0000313" key="14">
    <source>
        <dbReference type="Proteomes" id="UP000032141"/>
    </source>
</evidence>
<evidence type="ECO:0000259" key="12">
    <source>
        <dbReference type="PROSITE" id="PS50026"/>
    </source>
</evidence>
<feature type="chain" id="PRO_5002257097" description="non-specific serine/threonine protein kinase" evidence="11">
    <location>
        <begin position="23"/>
        <end position="259"/>
    </location>
</feature>
<dbReference type="eggNOG" id="KOG1187">
    <property type="taxonomic scope" value="Eukaryota"/>
</dbReference>
<dbReference type="PROSITE" id="PS50026">
    <property type="entry name" value="EGF_3"/>
    <property type="match status" value="1"/>
</dbReference>
<feature type="disulfide bond" evidence="10">
    <location>
        <begin position="240"/>
        <end position="249"/>
    </location>
</feature>
<dbReference type="PANTHER" id="PTHR33138:SF76">
    <property type="entry name" value="WALL-ASSOCIATED RECEPTOR KINASE CARBOXY-TERMINAL PROTEIN"/>
    <property type="match status" value="1"/>
</dbReference>
<dbReference type="Gramene" id="Bo2g055190.1">
    <property type="protein sequence ID" value="Bo2g055190.1"/>
    <property type="gene ID" value="Bo2g055190"/>
</dbReference>
<dbReference type="Pfam" id="PF13947">
    <property type="entry name" value="GUB_WAK_bind"/>
    <property type="match status" value="1"/>
</dbReference>
<dbReference type="GO" id="GO:0016020">
    <property type="term" value="C:membrane"/>
    <property type="evidence" value="ECO:0007669"/>
    <property type="project" value="UniProtKB-SubCell"/>
</dbReference>
<dbReference type="GO" id="GO:0030247">
    <property type="term" value="F:polysaccharide binding"/>
    <property type="evidence" value="ECO:0007669"/>
    <property type="project" value="InterPro"/>
</dbReference>
<feature type="disulfide bond" evidence="10">
    <location>
        <begin position="217"/>
        <end position="227"/>
    </location>
</feature>
<evidence type="ECO:0000256" key="3">
    <source>
        <dbReference type="ARBA" id="ARBA00022692"/>
    </source>
</evidence>
<dbReference type="InterPro" id="IPR032872">
    <property type="entry name" value="WAK_assoc_C"/>
</dbReference>
<evidence type="ECO:0000256" key="7">
    <source>
        <dbReference type="ARBA" id="ARBA00023180"/>
    </source>
</evidence>